<feature type="transmembrane region" description="Helical" evidence="1">
    <location>
        <begin position="148"/>
        <end position="165"/>
    </location>
</feature>
<reference evidence="2" key="2">
    <citation type="submission" date="2020-09" db="EMBL/GenBank/DDBJ databases">
        <authorList>
            <person name="Sun Q."/>
            <person name="Ohkuma M."/>
        </authorList>
    </citation>
    <scope>NUCLEOTIDE SEQUENCE</scope>
    <source>
        <strain evidence="2">JCM 3090</strain>
    </source>
</reference>
<evidence type="ECO:0000313" key="3">
    <source>
        <dbReference type="Proteomes" id="UP000649739"/>
    </source>
</evidence>
<feature type="transmembrane region" description="Helical" evidence="1">
    <location>
        <begin position="185"/>
        <end position="204"/>
    </location>
</feature>
<evidence type="ECO:0000256" key="1">
    <source>
        <dbReference type="SAM" id="Phobius"/>
    </source>
</evidence>
<feature type="transmembrane region" description="Helical" evidence="1">
    <location>
        <begin position="98"/>
        <end position="116"/>
    </location>
</feature>
<protein>
    <submittedName>
        <fullName evidence="2">Uncharacterized protein</fullName>
    </submittedName>
</protein>
<feature type="transmembrane region" description="Helical" evidence="1">
    <location>
        <begin position="59"/>
        <end position="77"/>
    </location>
</feature>
<feature type="transmembrane region" description="Helical" evidence="1">
    <location>
        <begin position="122"/>
        <end position="141"/>
    </location>
</feature>
<dbReference type="EMBL" id="BMQB01000004">
    <property type="protein sequence ID" value="GGJ93503.1"/>
    <property type="molecule type" value="Genomic_DNA"/>
</dbReference>
<dbReference type="AlphaFoldDB" id="A0A8J3BAN4"/>
<keyword evidence="3" id="KW-1185">Reference proteome</keyword>
<evidence type="ECO:0000313" key="2">
    <source>
        <dbReference type="EMBL" id="GGJ93503.1"/>
    </source>
</evidence>
<gene>
    <name evidence="2" type="ORF">GCM10010123_24180</name>
</gene>
<keyword evidence="1" id="KW-1133">Transmembrane helix</keyword>
<sequence>MPRGSDARLKWPFRPCATFVRLRNGAAAVSIGLLLGILTAALGKYAVALPAATEDRAVVPMWRLLAMGAGVLPALALHSSLADLEQQTSTIRKMERRYLAGVATATGLAYLAAAAVTLPITLIAVLARSIVGWLGLSLLSGRFLGWRLSWGAPIMIFAVLVYWGTGGDGQVYEWWEFSARPHSDSASMALCLVLFAVGVCAQAMTPWRIRRLTSVPQAGRRGSRPLRRHT</sequence>
<dbReference type="Proteomes" id="UP000649739">
    <property type="component" value="Unassembled WGS sequence"/>
</dbReference>
<accession>A0A8J3BAN4</accession>
<organism evidence="2 3">
    <name type="scientific">Pilimelia anulata</name>
    <dbReference type="NCBI Taxonomy" id="53371"/>
    <lineage>
        <taxon>Bacteria</taxon>
        <taxon>Bacillati</taxon>
        <taxon>Actinomycetota</taxon>
        <taxon>Actinomycetes</taxon>
        <taxon>Micromonosporales</taxon>
        <taxon>Micromonosporaceae</taxon>
        <taxon>Pilimelia</taxon>
    </lineage>
</organism>
<keyword evidence="1" id="KW-0472">Membrane</keyword>
<proteinExistence type="predicted"/>
<name>A0A8J3BAN4_9ACTN</name>
<comment type="caution">
    <text evidence="2">The sequence shown here is derived from an EMBL/GenBank/DDBJ whole genome shotgun (WGS) entry which is preliminary data.</text>
</comment>
<keyword evidence="1" id="KW-0812">Transmembrane</keyword>
<reference evidence="2" key="1">
    <citation type="journal article" date="2014" name="Int. J. Syst. Evol. Microbiol.">
        <title>Complete genome sequence of Corynebacterium casei LMG S-19264T (=DSM 44701T), isolated from a smear-ripened cheese.</title>
        <authorList>
            <consortium name="US DOE Joint Genome Institute (JGI-PGF)"/>
            <person name="Walter F."/>
            <person name="Albersmeier A."/>
            <person name="Kalinowski J."/>
            <person name="Ruckert C."/>
        </authorList>
    </citation>
    <scope>NUCLEOTIDE SEQUENCE</scope>
    <source>
        <strain evidence="2">JCM 3090</strain>
    </source>
</reference>